<evidence type="ECO:0000313" key="6">
    <source>
        <dbReference type="Proteomes" id="UP000196102"/>
    </source>
</evidence>
<sequence length="245" mass="28589">MFFFSKSVYLIDFLDGITDIHNHILPGIDDGSPDIDTTIEMIRAMKALGLRNCIATPHTMEDYYGNDKHKIESVFKITTKELQPTDGRDFIISAASEYMMDSKFQDIIDNEEFLCIHKNYLLTELSYFQRPDNLEELVFNMSQKGLIPILAHPERYRYIKSLESFRDLKNRGFELQLNLLSLSTHYGDQAFKKSKLLLENDMYECLGTDAHKISHLEKIKEIKIKEKISGQIKKLVENHKLRFNL</sequence>
<comment type="caution">
    <text evidence="5">The sequence shown here is derived from an EMBL/GenBank/DDBJ whole genome shotgun (WGS) entry which is preliminary data.</text>
</comment>
<evidence type="ECO:0000256" key="1">
    <source>
        <dbReference type="ARBA" id="ARBA00005750"/>
    </source>
</evidence>
<dbReference type="InterPro" id="IPR016195">
    <property type="entry name" value="Pol/histidinol_Pase-like"/>
</dbReference>
<organism evidence="5 6">
    <name type="scientific">Nonlabens dokdonensis</name>
    <dbReference type="NCBI Taxonomy" id="328515"/>
    <lineage>
        <taxon>Bacteria</taxon>
        <taxon>Pseudomonadati</taxon>
        <taxon>Bacteroidota</taxon>
        <taxon>Flavobacteriia</taxon>
        <taxon>Flavobacteriales</taxon>
        <taxon>Flavobacteriaceae</taxon>
        <taxon>Nonlabens</taxon>
    </lineage>
</organism>
<protein>
    <recommendedName>
        <fullName evidence="2">protein-tyrosine-phosphatase</fullName>
        <ecNumber evidence="2">3.1.3.48</ecNumber>
    </recommendedName>
</protein>
<dbReference type="Gene3D" id="3.20.20.140">
    <property type="entry name" value="Metal-dependent hydrolases"/>
    <property type="match status" value="1"/>
</dbReference>
<dbReference type="InterPro" id="IPR016667">
    <property type="entry name" value="Caps_polysacc_synth_CpsB/CapC"/>
</dbReference>
<proteinExistence type="inferred from homology"/>
<comment type="similarity">
    <text evidence="1">Belongs to the metallo-dependent hydrolases superfamily. CpsB/CapC family.</text>
</comment>
<dbReference type="PIRSF" id="PIRSF016557">
    <property type="entry name" value="Caps_synth_CpsB"/>
    <property type="match status" value="1"/>
</dbReference>
<accession>A0A1Z8AP97</accession>
<comment type="catalytic activity">
    <reaction evidence="4">
        <text>O-phospho-L-tyrosyl-[protein] + H2O = L-tyrosyl-[protein] + phosphate</text>
        <dbReference type="Rhea" id="RHEA:10684"/>
        <dbReference type="Rhea" id="RHEA-COMP:10136"/>
        <dbReference type="Rhea" id="RHEA-COMP:20101"/>
        <dbReference type="ChEBI" id="CHEBI:15377"/>
        <dbReference type="ChEBI" id="CHEBI:43474"/>
        <dbReference type="ChEBI" id="CHEBI:46858"/>
        <dbReference type="ChEBI" id="CHEBI:61978"/>
        <dbReference type="EC" id="3.1.3.48"/>
    </reaction>
</comment>
<dbReference type="Proteomes" id="UP000196102">
    <property type="component" value="Unassembled WGS sequence"/>
</dbReference>
<dbReference type="PANTHER" id="PTHR39181">
    <property type="entry name" value="TYROSINE-PROTEIN PHOSPHATASE YWQE"/>
    <property type="match status" value="1"/>
</dbReference>
<name>A0A1Z8AP97_9FLAO</name>
<dbReference type="EC" id="3.1.3.48" evidence="2"/>
<dbReference type="GO" id="GO:0004725">
    <property type="term" value="F:protein tyrosine phosphatase activity"/>
    <property type="evidence" value="ECO:0007669"/>
    <property type="project" value="UniProtKB-EC"/>
</dbReference>
<evidence type="ECO:0000256" key="3">
    <source>
        <dbReference type="ARBA" id="ARBA00022801"/>
    </source>
</evidence>
<dbReference type="PANTHER" id="PTHR39181:SF1">
    <property type="entry name" value="TYROSINE-PROTEIN PHOSPHATASE YWQE"/>
    <property type="match status" value="1"/>
</dbReference>
<dbReference type="AlphaFoldDB" id="A0A1Z8AP97"/>
<evidence type="ECO:0000256" key="4">
    <source>
        <dbReference type="ARBA" id="ARBA00051722"/>
    </source>
</evidence>
<gene>
    <name evidence="5" type="ORF">A9Q93_10525</name>
</gene>
<dbReference type="SUPFAM" id="SSF89550">
    <property type="entry name" value="PHP domain-like"/>
    <property type="match status" value="1"/>
</dbReference>
<reference evidence="6" key="1">
    <citation type="journal article" date="2017" name="Proc. Natl. Acad. Sci. U.S.A.">
        <title>Simulation of Deepwater Horizon oil plume reveals substrate specialization within a complex community of hydrocarbon-degraders.</title>
        <authorList>
            <person name="Hu P."/>
            <person name="Dubinsky E.A."/>
            <person name="Probst A.J."/>
            <person name="Wang J."/>
            <person name="Sieber C.M.K."/>
            <person name="Tom L.M."/>
            <person name="Gardinali P."/>
            <person name="Banfield J.F."/>
            <person name="Atlas R.M."/>
            <person name="Andersen G.L."/>
        </authorList>
    </citation>
    <scope>NUCLEOTIDE SEQUENCE [LARGE SCALE GENOMIC DNA]</scope>
</reference>
<evidence type="ECO:0000256" key="2">
    <source>
        <dbReference type="ARBA" id="ARBA00013064"/>
    </source>
</evidence>
<keyword evidence="3" id="KW-0378">Hydrolase</keyword>
<dbReference type="EMBL" id="MAAX01000164">
    <property type="protein sequence ID" value="OUS12195.1"/>
    <property type="molecule type" value="Genomic_DNA"/>
</dbReference>
<dbReference type="Pfam" id="PF19567">
    <property type="entry name" value="CpsB_CapC"/>
    <property type="match status" value="1"/>
</dbReference>
<evidence type="ECO:0000313" key="5">
    <source>
        <dbReference type="EMBL" id="OUS12195.1"/>
    </source>
</evidence>
<dbReference type="RefSeq" id="WP_303687394.1">
    <property type="nucleotide sequence ID" value="NZ_CAJXYO010000011.1"/>
</dbReference>
<dbReference type="GO" id="GO:0030145">
    <property type="term" value="F:manganese ion binding"/>
    <property type="evidence" value="ECO:0007669"/>
    <property type="project" value="InterPro"/>
</dbReference>